<dbReference type="OrthoDB" id="21678at2759"/>
<accession>A0A6A6YZU4</accession>
<reference evidence="4" key="3">
    <citation type="submission" date="2025-04" db="UniProtKB">
        <authorList>
            <consortium name="RefSeq"/>
        </authorList>
    </citation>
    <scope>IDENTIFICATION</scope>
    <source>
        <strain evidence="4">CBS 304.34</strain>
    </source>
</reference>
<gene>
    <name evidence="2 4" type="ORF">BDZ99DRAFT_237679</name>
</gene>
<reference evidence="2 4" key="1">
    <citation type="journal article" date="2020" name="Stud. Mycol.">
        <title>101 Dothideomycetes genomes: a test case for predicting lifestyles and emergence of pathogens.</title>
        <authorList>
            <person name="Haridas S."/>
            <person name="Albert R."/>
            <person name="Binder M."/>
            <person name="Bloem J."/>
            <person name="Labutti K."/>
            <person name="Salamov A."/>
            <person name="Andreopoulos B."/>
            <person name="Baker S."/>
            <person name="Barry K."/>
            <person name="Bills G."/>
            <person name="Bluhm B."/>
            <person name="Cannon C."/>
            <person name="Castanera R."/>
            <person name="Culley D."/>
            <person name="Daum C."/>
            <person name="Ezra D."/>
            <person name="Gonzalez J."/>
            <person name="Henrissat B."/>
            <person name="Kuo A."/>
            <person name="Liang C."/>
            <person name="Lipzen A."/>
            <person name="Lutzoni F."/>
            <person name="Magnuson J."/>
            <person name="Mondo S."/>
            <person name="Nolan M."/>
            <person name="Ohm R."/>
            <person name="Pangilinan J."/>
            <person name="Park H.-J."/>
            <person name="Ramirez L."/>
            <person name="Alfaro M."/>
            <person name="Sun H."/>
            <person name="Tritt A."/>
            <person name="Yoshinaga Y."/>
            <person name="Zwiers L.-H."/>
            <person name="Turgeon B."/>
            <person name="Goodwin S."/>
            <person name="Spatafora J."/>
            <person name="Crous P."/>
            <person name="Grigoriev I."/>
        </authorList>
    </citation>
    <scope>NUCLEOTIDE SEQUENCE</scope>
    <source>
        <strain evidence="2 4">CBS 304.34</strain>
    </source>
</reference>
<evidence type="ECO:0000313" key="3">
    <source>
        <dbReference type="Proteomes" id="UP000504636"/>
    </source>
</evidence>
<evidence type="ECO:0000313" key="4">
    <source>
        <dbReference type="RefSeq" id="XP_033581410.1"/>
    </source>
</evidence>
<reference evidence="4" key="2">
    <citation type="submission" date="2020-04" db="EMBL/GenBank/DDBJ databases">
        <authorList>
            <consortium name="NCBI Genome Project"/>
        </authorList>
    </citation>
    <scope>NUCLEOTIDE SEQUENCE</scope>
    <source>
        <strain evidence="4">CBS 304.34</strain>
    </source>
</reference>
<keyword evidence="3" id="KW-1185">Reference proteome</keyword>
<sequence length="152" mass="17359">MTSAPSLQHSRAVSQIRDQRSRRRIVTERRIVLCSRPNGQQVRVTTRFFRMNVGTTWVCSIKSAFYLVPHHSETDLRFLNSDGCSLPGDNNVMNWKHGGSMSDNNGVKYTIIPTQNRPPPPISPQGECYAVPHWWGYRWHFYGGGFADSDYG</sequence>
<evidence type="ECO:0000313" key="2">
    <source>
        <dbReference type="EMBL" id="KAF2814446.1"/>
    </source>
</evidence>
<name>A0A6A6YZU4_9PEZI</name>
<evidence type="ECO:0000256" key="1">
    <source>
        <dbReference type="SAM" id="MobiDB-lite"/>
    </source>
</evidence>
<protein>
    <submittedName>
        <fullName evidence="2 4">Uncharacterized protein</fullName>
    </submittedName>
</protein>
<dbReference type="Proteomes" id="UP000504636">
    <property type="component" value="Unplaced"/>
</dbReference>
<dbReference type="AlphaFoldDB" id="A0A6A6YZU4"/>
<feature type="compositionally biased region" description="Polar residues" evidence="1">
    <location>
        <begin position="1"/>
        <end position="12"/>
    </location>
</feature>
<dbReference type="RefSeq" id="XP_033581410.1">
    <property type="nucleotide sequence ID" value="XM_033713578.1"/>
</dbReference>
<dbReference type="GeneID" id="54454471"/>
<proteinExistence type="predicted"/>
<dbReference type="EMBL" id="MU003695">
    <property type="protein sequence ID" value="KAF2814446.1"/>
    <property type="molecule type" value="Genomic_DNA"/>
</dbReference>
<feature type="region of interest" description="Disordered" evidence="1">
    <location>
        <begin position="1"/>
        <end position="20"/>
    </location>
</feature>
<organism evidence="2">
    <name type="scientific">Mytilinidion resinicola</name>
    <dbReference type="NCBI Taxonomy" id="574789"/>
    <lineage>
        <taxon>Eukaryota</taxon>
        <taxon>Fungi</taxon>
        <taxon>Dikarya</taxon>
        <taxon>Ascomycota</taxon>
        <taxon>Pezizomycotina</taxon>
        <taxon>Dothideomycetes</taxon>
        <taxon>Pleosporomycetidae</taxon>
        <taxon>Mytilinidiales</taxon>
        <taxon>Mytilinidiaceae</taxon>
        <taxon>Mytilinidion</taxon>
    </lineage>
</organism>